<dbReference type="InterPro" id="IPR002889">
    <property type="entry name" value="WSC_carb-bd"/>
</dbReference>
<sequence>MWLSGRKWFEHVERRNDEELAKTSPLKIFLGCYTESIFPPGFSDIALGPLLPWNDTNPTDCTEACLQTGYELAAMAEGEHCLCGMNADSIPVITAGATCDLTCDDGSSCGSSTDPMVVAVFETGGGSPNFTLYSAVSTATEINIGVTPVSQYPTFYVDFGYGAPLSYFNDTTDMTTVTPFYVPDIYSISIIRLIAGTTIYQEQSVSLVHNNPTASVDILNCPVVWEPDLPYYCNVSVSVVNDSSLFTATFDDTSEAFSIQGIGAEFYRLGNPPPRALTEDVDPPGLGANVIRLTEHPVMKGGLLYAFDVYAFALGAYTISIQRPTCASGVYCVQVRGCMTVCPLDESAGTHTCPAPQWLCPNSATCNDAVTATTCMAPEALPSSWTDVAGTVVSGTFAALGFFRLDFGTAPIILLPGDIIHVTGPIGRKLGTAVNGDEVDGILTNFHHYVEAIVKEPAIIAVSHECTTVNVDVNVNVVDVTDALITLSNHTSCERNITDIDMIVYQDEIFIFDPSLNVEFGDFYYVRTNVIAKFIAVFSVAGPVEFTYTYEPDFGQNDTFTDINDYPLASPPHRVEHVVTLTLEGVYLVTIAAENQHNLIPGPVINQTTVYAQHEVVSTWTVTPDSTTTGTVNGVSLLAFKIPTEAAKFRFIDTAVANFPTNASASLDWGDGSVLEILPFTNPGDSEPVLEHIYTGAGVYNVSISIYNVVSRQDLTCQVLIIEEIKDFVIINKYFPLLTSTTPRDGFGKTQNQFPKDQNLTFYPAMSQGTVDRYIVEFTNNNSEIMRFEVVDLFNPIANFFHYHFDVEEFLNLTVIAVNIFETVKVDIFIEMVGQVRIIQINDFSVITEKNESKTFEISYESLGGGTCLVVDWGDSQPLALDAYGEESTCMTNFSHATYHSEPLLEIANNFTHSYA</sequence>
<protein>
    <recommendedName>
        <fullName evidence="5">PKD domain-containing protein</fullName>
    </recommendedName>
</protein>
<dbReference type="PROSITE" id="PS51212">
    <property type="entry name" value="WSC"/>
    <property type="match status" value="1"/>
</dbReference>
<feature type="domain" description="PKD" evidence="1">
    <location>
        <begin position="668"/>
        <end position="728"/>
    </location>
</feature>
<dbReference type="PROSITE" id="PS50093">
    <property type="entry name" value="PKD"/>
    <property type="match status" value="1"/>
</dbReference>
<accession>A0AAN9A7Q3</accession>
<dbReference type="Pfam" id="PF01822">
    <property type="entry name" value="WSC"/>
    <property type="match status" value="1"/>
</dbReference>
<gene>
    <name evidence="3" type="ORF">SK128_002074</name>
</gene>
<evidence type="ECO:0008006" key="5">
    <source>
        <dbReference type="Google" id="ProtNLM"/>
    </source>
</evidence>
<evidence type="ECO:0000259" key="1">
    <source>
        <dbReference type="PROSITE" id="PS50093"/>
    </source>
</evidence>
<dbReference type="SUPFAM" id="SSF49299">
    <property type="entry name" value="PKD domain"/>
    <property type="match status" value="1"/>
</dbReference>
<organism evidence="3 4">
    <name type="scientific">Halocaridina rubra</name>
    <name type="common">Hawaiian red shrimp</name>
    <dbReference type="NCBI Taxonomy" id="373956"/>
    <lineage>
        <taxon>Eukaryota</taxon>
        <taxon>Metazoa</taxon>
        <taxon>Ecdysozoa</taxon>
        <taxon>Arthropoda</taxon>
        <taxon>Crustacea</taxon>
        <taxon>Multicrustacea</taxon>
        <taxon>Malacostraca</taxon>
        <taxon>Eumalacostraca</taxon>
        <taxon>Eucarida</taxon>
        <taxon>Decapoda</taxon>
        <taxon>Pleocyemata</taxon>
        <taxon>Caridea</taxon>
        <taxon>Atyoidea</taxon>
        <taxon>Atyidae</taxon>
        <taxon>Halocaridina</taxon>
    </lineage>
</organism>
<dbReference type="AlphaFoldDB" id="A0AAN9A7Q3"/>
<evidence type="ECO:0000313" key="3">
    <source>
        <dbReference type="EMBL" id="KAK7075310.1"/>
    </source>
</evidence>
<keyword evidence="4" id="KW-1185">Reference proteome</keyword>
<feature type="domain" description="WSC" evidence="2">
    <location>
        <begin position="26"/>
        <end position="124"/>
    </location>
</feature>
<evidence type="ECO:0000313" key="4">
    <source>
        <dbReference type="Proteomes" id="UP001381693"/>
    </source>
</evidence>
<comment type="caution">
    <text evidence="3">The sequence shown here is derived from an EMBL/GenBank/DDBJ whole genome shotgun (WGS) entry which is preliminary data.</text>
</comment>
<evidence type="ECO:0000259" key="2">
    <source>
        <dbReference type="PROSITE" id="PS51212"/>
    </source>
</evidence>
<dbReference type="EMBL" id="JAXCGZ010011325">
    <property type="protein sequence ID" value="KAK7075310.1"/>
    <property type="molecule type" value="Genomic_DNA"/>
</dbReference>
<dbReference type="Proteomes" id="UP001381693">
    <property type="component" value="Unassembled WGS sequence"/>
</dbReference>
<name>A0AAN9A7Q3_HALRR</name>
<proteinExistence type="predicted"/>
<reference evidence="3 4" key="1">
    <citation type="submission" date="2023-11" db="EMBL/GenBank/DDBJ databases">
        <title>Halocaridina rubra genome assembly.</title>
        <authorList>
            <person name="Smith C."/>
        </authorList>
    </citation>
    <scope>NUCLEOTIDE SEQUENCE [LARGE SCALE GENOMIC DNA]</scope>
    <source>
        <strain evidence="3">EP-1</strain>
        <tissue evidence="3">Whole</tissue>
    </source>
</reference>
<dbReference type="InterPro" id="IPR035986">
    <property type="entry name" value="PKD_dom_sf"/>
</dbReference>
<dbReference type="InterPro" id="IPR000601">
    <property type="entry name" value="PKD_dom"/>
</dbReference>